<dbReference type="Gene3D" id="2.60.120.1440">
    <property type="match status" value="1"/>
</dbReference>
<sequence>MERQKNPKAAALLDKFHAGKCTPEELELLSKWYENIDSAENNPIDQQLSDTYQQQFLQNFRQQIQKPQHTKFRMWRWAAAAAILTGIGICSALLLNNNSLDNSAYVIITNTDKSPKIITLPDSSTVWLNTASTIRYKKDFSMQQRRLQLAGEAYFNINGNESNPFIVRTRDIDISVLGTQFNVEAYAAEGLTRVALSQGKVKVQSLKDKTINTILKPGYAASYINEGQALNISAVNISQITSWKEDAFGANDISFKDAIGRLCTHHGYTVKWQTTDNINKHINVLFEHSDFETVLKNLCYITRKNYRITDNQVTIF</sequence>
<accession>A0A3E1YDW7</accession>
<keyword evidence="1" id="KW-0472">Membrane</keyword>
<dbReference type="Proteomes" id="UP000260644">
    <property type="component" value="Unassembled WGS sequence"/>
</dbReference>
<dbReference type="PIRSF" id="PIRSF018266">
    <property type="entry name" value="FecR"/>
    <property type="match status" value="1"/>
</dbReference>
<dbReference type="InterPro" id="IPR006860">
    <property type="entry name" value="FecR"/>
</dbReference>
<dbReference type="InterPro" id="IPR012373">
    <property type="entry name" value="Ferrdict_sens_TM"/>
</dbReference>
<dbReference type="RefSeq" id="WP_116974540.1">
    <property type="nucleotide sequence ID" value="NZ_QPMM01000002.1"/>
</dbReference>
<keyword evidence="1" id="KW-1133">Transmembrane helix</keyword>
<reference evidence="3 4" key="1">
    <citation type="submission" date="2018-07" db="EMBL/GenBank/DDBJ databases">
        <title>Chitinophaga K2CV101002-2 sp. nov., isolated from a monsoon evergreen broad-leaved forest soil.</title>
        <authorList>
            <person name="Lv Y."/>
        </authorList>
    </citation>
    <scope>NUCLEOTIDE SEQUENCE [LARGE SCALE GENOMIC DNA]</scope>
    <source>
        <strain evidence="3 4">GDMCC 1.1288</strain>
    </source>
</reference>
<keyword evidence="4" id="KW-1185">Reference proteome</keyword>
<dbReference type="AlphaFoldDB" id="A0A3E1YDW7"/>
<dbReference type="PANTHER" id="PTHR30273">
    <property type="entry name" value="PERIPLASMIC SIGNAL SENSOR AND SIGMA FACTOR ACTIVATOR FECR-RELATED"/>
    <property type="match status" value="1"/>
</dbReference>
<protein>
    <submittedName>
        <fullName evidence="3">DUF4974 domain-containing protein</fullName>
    </submittedName>
</protein>
<evidence type="ECO:0000259" key="2">
    <source>
        <dbReference type="Pfam" id="PF04773"/>
    </source>
</evidence>
<dbReference type="GO" id="GO:0016989">
    <property type="term" value="F:sigma factor antagonist activity"/>
    <property type="evidence" value="ECO:0007669"/>
    <property type="project" value="TreeGrafter"/>
</dbReference>
<dbReference type="Gene3D" id="3.55.50.30">
    <property type="match status" value="1"/>
</dbReference>
<evidence type="ECO:0000313" key="4">
    <source>
        <dbReference type="Proteomes" id="UP000260644"/>
    </source>
</evidence>
<feature type="transmembrane region" description="Helical" evidence="1">
    <location>
        <begin position="74"/>
        <end position="95"/>
    </location>
</feature>
<evidence type="ECO:0000313" key="3">
    <source>
        <dbReference type="EMBL" id="RFS24701.1"/>
    </source>
</evidence>
<comment type="caution">
    <text evidence="3">The sequence shown here is derived from an EMBL/GenBank/DDBJ whole genome shotgun (WGS) entry which is preliminary data.</text>
</comment>
<gene>
    <name evidence="3" type="ORF">DVR12_05735</name>
</gene>
<dbReference type="OrthoDB" id="738872at2"/>
<keyword evidence="1" id="KW-0812">Transmembrane</keyword>
<feature type="domain" description="FecR protein" evidence="2">
    <location>
        <begin position="114"/>
        <end position="202"/>
    </location>
</feature>
<dbReference type="PANTHER" id="PTHR30273:SF2">
    <property type="entry name" value="PROTEIN FECR"/>
    <property type="match status" value="1"/>
</dbReference>
<evidence type="ECO:0000256" key="1">
    <source>
        <dbReference type="SAM" id="Phobius"/>
    </source>
</evidence>
<dbReference type="EMBL" id="QPMM01000002">
    <property type="protein sequence ID" value="RFS24701.1"/>
    <property type="molecule type" value="Genomic_DNA"/>
</dbReference>
<proteinExistence type="predicted"/>
<organism evidence="3 4">
    <name type="scientific">Chitinophaga silvatica</name>
    <dbReference type="NCBI Taxonomy" id="2282649"/>
    <lineage>
        <taxon>Bacteria</taxon>
        <taxon>Pseudomonadati</taxon>
        <taxon>Bacteroidota</taxon>
        <taxon>Chitinophagia</taxon>
        <taxon>Chitinophagales</taxon>
        <taxon>Chitinophagaceae</taxon>
        <taxon>Chitinophaga</taxon>
    </lineage>
</organism>
<name>A0A3E1YDW7_9BACT</name>
<dbReference type="Pfam" id="PF04773">
    <property type="entry name" value="FecR"/>
    <property type="match status" value="1"/>
</dbReference>